<dbReference type="HAMAP" id="MF_00985">
    <property type="entry name" value="2am3keto_CoA_ligase"/>
    <property type="match status" value="1"/>
</dbReference>
<evidence type="ECO:0000256" key="1">
    <source>
        <dbReference type="ARBA" id="ARBA00001933"/>
    </source>
</evidence>
<dbReference type="Gene3D" id="3.40.640.10">
    <property type="entry name" value="Type I PLP-dependent aspartate aminotransferase-like (Major domain)"/>
    <property type="match status" value="1"/>
</dbReference>
<dbReference type="InterPro" id="IPR050087">
    <property type="entry name" value="AON_synthase_class-II"/>
</dbReference>
<dbReference type="AlphaFoldDB" id="A0A382FCI5"/>
<dbReference type="GO" id="GO:0008890">
    <property type="term" value="F:glycine C-acetyltransferase activity"/>
    <property type="evidence" value="ECO:0007669"/>
    <property type="project" value="InterPro"/>
</dbReference>
<evidence type="ECO:0000256" key="3">
    <source>
        <dbReference type="ARBA" id="ARBA00022679"/>
    </source>
</evidence>
<dbReference type="PANTHER" id="PTHR13693">
    <property type="entry name" value="CLASS II AMINOTRANSFERASE/8-AMINO-7-OXONONANOATE SYNTHASE"/>
    <property type="match status" value="1"/>
</dbReference>
<evidence type="ECO:0000259" key="6">
    <source>
        <dbReference type="Pfam" id="PF00155"/>
    </source>
</evidence>
<evidence type="ECO:0000256" key="5">
    <source>
        <dbReference type="ARBA" id="ARBA00023315"/>
    </source>
</evidence>
<dbReference type="InterPro" id="IPR001917">
    <property type="entry name" value="Aminotrans_II_pyridoxalP_BS"/>
</dbReference>
<keyword evidence="4" id="KW-0663">Pyridoxal phosphate</keyword>
<dbReference type="InterPro" id="IPR015421">
    <property type="entry name" value="PyrdxlP-dep_Trfase_major"/>
</dbReference>
<comment type="similarity">
    <text evidence="2">Belongs to the class-II pyridoxal-phosphate-dependent aminotransferase family.</text>
</comment>
<evidence type="ECO:0000256" key="2">
    <source>
        <dbReference type="ARBA" id="ARBA00008392"/>
    </source>
</evidence>
<dbReference type="FunFam" id="3.40.640.10:FF:000006">
    <property type="entry name" value="5-aminolevulinate synthase, mitochondrial"/>
    <property type="match status" value="1"/>
</dbReference>
<sequence length="394" mass="43523">MNKTKTRLYKELDSINDAGLYKYERIIQSKQNAKILVNGKQVLNFCANNYLGLANHPHLILAAKEGLEKWGFGLSSVRFICGTQTIHKTLENKISDFLQTEDTILYTSCFDANGGLFETFLGSEDAIISDSLNHASIIDGIRLCKAQRHRFENSNMDELESILNNTKGARTRLIATDGVFSMDGYIAKLDIICRLARKYEALVMVDDSHATGFFGKTGRGTIDYCNVMGQVDIITSTLGKALGGASGGFTSGRQEIIDILRQKSRPYLFSNTVAPSIVAASIAVIDMLSKSTELKDKLEYNTKYFREKMIASGFNIKPGVHPIVPIMLNDANLAQNVAKDMLDEGIYVIGFSFPVVPKGEARIRVQLSAAHTKAHIDKAIEVFIKIGGKHKVLK</sequence>
<dbReference type="NCBIfam" id="TIGR01822">
    <property type="entry name" value="2am3keto_CoA"/>
    <property type="match status" value="1"/>
</dbReference>
<keyword evidence="5" id="KW-0012">Acyltransferase</keyword>
<dbReference type="NCBIfam" id="NF005394">
    <property type="entry name" value="PRK06939.1"/>
    <property type="match status" value="1"/>
</dbReference>
<dbReference type="InterPro" id="IPR004839">
    <property type="entry name" value="Aminotransferase_I/II_large"/>
</dbReference>
<dbReference type="GO" id="GO:0006567">
    <property type="term" value="P:L-threonine catabolic process"/>
    <property type="evidence" value="ECO:0007669"/>
    <property type="project" value="InterPro"/>
</dbReference>
<evidence type="ECO:0000313" key="7">
    <source>
        <dbReference type="EMBL" id="SVB60828.1"/>
    </source>
</evidence>
<dbReference type="PROSITE" id="PS00599">
    <property type="entry name" value="AA_TRANSFER_CLASS_2"/>
    <property type="match status" value="1"/>
</dbReference>
<dbReference type="Pfam" id="PF00155">
    <property type="entry name" value="Aminotran_1_2"/>
    <property type="match status" value="1"/>
</dbReference>
<comment type="cofactor">
    <cofactor evidence="1">
        <name>pyridoxal 5'-phosphate</name>
        <dbReference type="ChEBI" id="CHEBI:597326"/>
    </cofactor>
</comment>
<reference evidence="7" key="1">
    <citation type="submission" date="2018-05" db="EMBL/GenBank/DDBJ databases">
        <authorList>
            <person name="Lanie J.A."/>
            <person name="Ng W.-L."/>
            <person name="Kazmierczak K.M."/>
            <person name="Andrzejewski T.M."/>
            <person name="Davidsen T.M."/>
            <person name="Wayne K.J."/>
            <person name="Tettelin H."/>
            <person name="Glass J.I."/>
            <person name="Rusch D."/>
            <person name="Podicherti R."/>
            <person name="Tsui H.-C.T."/>
            <person name="Winkler M.E."/>
        </authorList>
    </citation>
    <scope>NUCLEOTIDE SEQUENCE</scope>
</reference>
<dbReference type="CDD" id="cd06454">
    <property type="entry name" value="KBL_like"/>
    <property type="match status" value="1"/>
</dbReference>
<accession>A0A382FCI5</accession>
<dbReference type="PANTHER" id="PTHR13693:SF102">
    <property type="entry name" value="2-AMINO-3-KETOBUTYRATE COENZYME A LIGASE, MITOCHONDRIAL"/>
    <property type="match status" value="1"/>
</dbReference>
<gene>
    <name evidence="7" type="ORF">METZ01_LOCUS213682</name>
</gene>
<dbReference type="Gene3D" id="3.90.1150.10">
    <property type="entry name" value="Aspartate Aminotransferase, domain 1"/>
    <property type="match status" value="1"/>
</dbReference>
<dbReference type="GO" id="GO:0030170">
    <property type="term" value="F:pyridoxal phosphate binding"/>
    <property type="evidence" value="ECO:0007669"/>
    <property type="project" value="InterPro"/>
</dbReference>
<evidence type="ECO:0000256" key="4">
    <source>
        <dbReference type="ARBA" id="ARBA00022898"/>
    </source>
</evidence>
<dbReference type="EMBL" id="UINC01049263">
    <property type="protein sequence ID" value="SVB60828.1"/>
    <property type="molecule type" value="Genomic_DNA"/>
</dbReference>
<protein>
    <recommendedName>
        <fullName evidence="6">Aminotransferase class I/classII large domain-containing protein</fullName>
    </recommendedName>
</protein>
<feature type="domain" description="Aminotransferase class I/classII large" evidence="6">
    <location>
        <begin position="41"/>
        <end position="382"/>
    </location>
</feature>
<proteinExistence type="inferred from homology"/>
<organism evidence="7">
    <name type="scientific">marine metagenome</name>
    <dbReference type="NCBI Taxonomy" id="408172"/>
    <lineage>
        <taxon>unclassified sequences</taxon>
        <taxon>metagenomes</taxon>
        <taxon>ecological metagenomes</taxon>
    </lineage>
</organism>
<dbReference type="GO" id="GO:0005737">
    <property type="term" value="C:cytoplasm"/>
    <property type="evidence" value="ECO:0007669"/>
    <property type="project" value="UniProtKB-ARBA"/>
</dbReference>
<keyword evidence="3" id="KW-0808">Transferase</keyword>
<dbReference type="FunFam" id="3.90.1150.10:FF:000004">
    <property type="entry name" value="2-amino-3-ketobutyrate coenzyme A ligase"/>
    <property type="match status" value="1"/>
</dbReference>
<dbReference type="InterPro" id="IPR011282">
    <property type="entry name" value="2am3keto_CoA_ligase"/>
</dbReference>
<dbReference type="InterPro" id="IPR015424">
    <property type="entry name" value="PyrdxlP-dep_Trfase"/>
</dbReference>
<name>A0A382FCI5_9ZZZZ</name>
<dbReference type="InterPro" id="IPR015422">
    <property type="entry name" value="PyrdxlP-dep_Trfase_small"/>
</dbReference>
<dbReference type="SUPFAM" id="SSF53383">
    <property type="entry name" value="PLP-dependent transferases"/>
    <property type="match status" value="1"/>
</dbReference>